<dbReference type="OrthoDB" id="6894044at2"/>
<feature type="transmembrane region" description="Helical" evidence="1">
    <location>
        <begin position="50"/>
        <end position="69"/>
    </location>
</feature>
<keyword evidence="3" id="KW-1185">Reference proteome</keyword>
<comment type="caution">
    <text evidence="2">The sequence shown here is derived from an EMBL/GenBank/DDBJ whole genome shotgun (WGS) entry which is preliminary data.</text>
</comment>
<feature type="transmembrane region" description="Helical" evidence="1">
    <location>
        <begin position="7"/>
        <end position="30"/>
    </location>
</feature>
<reference evidence="2 3" key="1">
    <citation type="journal article" date="2014" name="Genome Announc.">
        <title>Draft Genome Sequence of Petroleum Oil-Degrading Marine Bacterium Pseudomonas taeanensis Strain MS-3, Isolated from a Crude Oil-Contaminated Seashore.</title>
        <authorList>
            <person name="Lee S.Y."/>
            <person name="Kim S.H."/>
            <person name="Lee D.G."/>
            <person name="Shin S."/>
            <person name="Yun S.H."/>
            <person name="Choi C.W."/>
            <person name="Chung Y.H."/>
            <person name="Choi J.S."/>
            <person name="Kahng H.Y."/>
            <person name="Kim S.I."/>
        </authorList>
    </citation>
    <scope>NUCLEOTIDE SEQUENCE [LARGE SCALE GENOMIC DNA]</scope>
    <source>
        <strain evidence="2 3">MS-3</strain>
    </source>
</reference>
<feature type="transmembrane region" description="Helical" evidence="1">
    <location>
        <begin position="81"/>
        <end position="101"/>
    </location>
</feature>
<keyword evidence="1" id="KW-1133">Transmembrane helix</keyword>
<evidence type="ECO:0000313" key="2">
    <source>
        <dbReference type="EMBL" id="KFX71827.1"/>
    </source>
</evidence>
<gene>
    <name evidence="2" type="ORF">TMS3_0107920</name>
</gene>
<keyword evidence="1" id="KW-0472">Membrane</keyword>
<sequence length="132" mass="14493">MGAGGISWLLAQTFWVGGLWLLHFVMLPALAKLGLAPLLVEEVADALTPLLIGLAAVCAALQVVVLVRAERIASLWRDMRGQLLLCVLLMAAGYFAVRQWWPDARPWLLFSYLVLAFCGLLLVLQPVPARRS</sequence>
<feature type="transmembrane region" description="Helical" evidence="1">
    <location>
        <begin position="107"/>
        <end position="124"/>
    </location>
</feature>
<organism evidence="2 3">
    <name type="scientific">Pseudomonas taeanensis MS-3</name>
    <dbReference type="NCBI Taxonomy" id="1395571"/>
    <lineage>
        <taxon>Bacteria</taxon>
        <taxon>Pseudomonadati</taxon>
        <taxon>Pseudomonadota</taxon>
        <taxon>Gammaproteobacteria</taxon>
        <taxon>Pseudomonadales</taxon>
        <taxon>Pseudomonadaceae</taxon>
        <taxon>Pseudomonas</taxon>
    </lineage>
</organism>
<dbReference type="AlphaFoldDB" id="A0A0A1YPH5"/>
<name>A0A0A1YPH5_9PSED</name>
<protein>
    <submittedName>
        <fullName evidence="2">MFS transporter</fullName>
    </submittedName>
</protein>
<evidence type="ECO:0000313" key="3">
    <source>
        <dbReference type="Proteomes" id="UP000030063"/>
    </source>
</evidence>
<dbReference type="Proteomes" id="UP000030063">
    <property type="component" value="Unassembled WGS sequence"/>
</dbReference>
<accession>A0A0A1YPH5</accession>
<proteinExistence type="predicted"/>
<dbReference type="EMBL" id="AWSQ01000001">
    <property type="protein sequence ID" value="KFX71827.1"/>
    <property type="molecule type" value="Genomic_DNA"/>
</dbReference>
<keyword evidence="1" id="KW-0812">Transmembrane</keyword>
<dbReference type="STRING" id="1395571.TMS3_0107920"/>
<dbReference type="RefSeq" id="WP_029866197.1">
    <property type="nucleotide sequence ID" value="NZ_AWSQ01000001.1"/>
</dbReference>
<evidence type="ECO:0000256" key="1">
    <source>
        <dbReference type="SAM" id="Phobius"/>
    </source>
</evidence>